<dbReference type="InterPro" id="IPR052912">
    <property type="entry name" value="UPF0111_domain"/>
</dbReference>
<protein>
    <submittedName>
        <fullName evidence="2">DUF47 family protein</fullName>
    </submittedName>
</protein>
<dbReference type="EMBL" id="DXIQ01000025">
    <property type="protein sequence ID" value="HIV38184.1"/>
    <property type="molecule type" value="Genomic_DNA"/>
</dbReference>
<dbReference type="SUPFAM" id="SSF109755">
    <property type="entry name" value="PhoU-like"/>
    <property type="match status" value="1"/>
</dbReference>
<proteinExistence type="inferred from homology"/>
<dbReference type="InterPro" id="IPR018445">
    <property type="entry name" value="Put_Phosphate_transp_reg"/>
</dbReference>
<accession>A0A9D1PCR9</accession>
<organism evidence="2 3">
    <name type="scientific">Candidatus Blautia stercorigallinarum</name>
    <dbReference type="NCBI Taxonomy" id="2838501"/>
    <lineage>
        <taxon>Bacteria</taxon>
        <taxon>Bacillati</taxon>
        <taxon>Bacillota</taxon>
        <taxon>Clostridia</taxon>
        <taxon>Lachnospirales</taxon>
        <taxon>Lachnospiraceae</taxon>
        <taxon>Blautia</taxon>
    </lineage>
</organism>
<dbReference type="AlphaFoldDB" id="A0A9D1PCR9"/>
<dbReference type="Gene3D" id="1.20.58.220">
    <property type="entry name" value="Phosphate transport system protein phou homolog 2, domain 2"/>
    <property type="match status" value="1"/>
</dbReference>
<name>A0A9D1PCR9_9FIRM</name>
<dbReference type="PANTHER" id="PTHR37298:SF1">
    <property type="entry name" value="UPF0111 PROTEIN YKAA"/>
    <property type="match status" value="1"/>
</dbReference>
<evidence type="ECO:0000313" key="3">
    <source>
        <dbReference type="Proteomes" id="UP000886814"/>
    </source>
</evidence>
<dbReference type="Pfam" id="PF01865">
    <property type="entry name" value="PhoU_div"/>
    <property type="match status" value="1"/>
</dbReference>
<dbReference type="Proteomes" id="UP000886814">
    <property type="component" value="Unassembled WGS sequence"/>
</dbReference>
<sequence length="207" mass="24149">MARKQDAYYFDNFIACAEESCHAASLLRKVLGDFRPQELEKYLGEIHEIENRADGKKHEMLDRLAKEFIPPIEREDIVELSQHIDTVTDKVEDVLLRIYMGNVQEIEPDALEMTDVVIQCCEKVRELLIAFADFRRSKNLKDLIIQINALEETSDKLFMKSMRKLHTECTDPLHIIVWREIYIYLERCADACEHVADTVESVVMKNS</sequence>
<reference evidence="2" key="2">
    <citation type="submission" date="2021-04" db="EMBL/GenBank/DDBJ databases">
        <authorList>
            <person name="Gilroy R."/>
        </authorList>
    </citation>
    <scope>NUCLEOTIDE SEQUENCE</scope>
    <source>
        <strain evidence="2">CHK195-9823</strain>
    </source>
</reference>
<gene>
    <name evidence="2" type="ORF">H9747_04175</name>
</gene>
<evidence type="ECO:0000256" key="1">
    <source>
        <dbReference type="ARBA" id="ARBA00008591"/>
    </source>
</evidence>
<reference evidence="2" key="1">
    <citation type="journal article" date="2021" name="PeerJ">
        <title>Extensive microbial diversity within the chicken gut microbiome revealed by metagenomics and culture.</title>
        <authorList>
            <person name="Gilroy R."/>
            <person name="Ravi A."/>
            <person name="Getino M."/>
            <person name="Pursley I."/>
            <person name="Horton D.L."/>
            <person name="Alikhan N.F."/>
            <person name="Baker D."/>
            <person name="Gharbi K."/>
            <person name="Hall N."/>
            <person name="Watson M."/>
            <person name="Adriaenssens E.M."/>
            <person name="Foster-Nyarko E."/>
            <person name="Jarju S."/>
            <person name="Secka A."/>
            <person name="Antonio M."/>
            <person name="Oren A."/>
            <person name="Chaudhuri R.R."/>
            <person name="La Ragione R."/>
            <person name="Hildebrand F."/>
            <person name="Pallen M.J."/>
        </authorList>
    </citation>
    <scope>NUCLEOTIDE SEQUENCE</scope>
    <source>
        <strain evidence="2">CHK195-9823</strain>
    </source>
</reference>
<comment type="caution">
    <text evidence="2">The sequence shown here is derived from an EMBL/GenBank/DDBJ whole genome shotgun (WGS) entry which is preliminary data.</text>
</comment>
<comment type="similarity">
    <text evidence="1">Belongs to the UPF0111 family.</text>
</comment>
<evidence type="ECO:0000313" key="2">
    <source>
        <dbReference type="EMBL" id="HIV38184.1"/>
    </source>
</evidence>
<dbReference type="InterPro" id="IPR038078">
    <property type="entry name" value="PhoU-like_sf"/>
</dbReference>
<dbReference type="PANTHER" id="PTHR37298">
    <property type="entry name" value="UPF0111 PROTEIN YKAA"/>
    <property type="match status" value="1"/>
</dbReference>